<dbReference type="Gene3D" id="3.50.50.60">
    <property type="entry name" value="FAD/NAD(P)-binding domain"/>
    <property type="match status" value="3"/>
</dbReference>
<dbReference type="FunFam" id="3.50.50.60:FF:000403">
    <property type="entry name" value="Flavin-containing monooxygenase"/>
    <property type="match status" value="1"/>
</dbReference>
<dbReference type="PANTHER" id="PTHR23023">
    <property type="entry name" value="DIMETHYLANILINE MONOOXYGENASE"/>
    <property type="match status" value="1"/>
</dbReference>
<dbReference type="Pfam" id="PF00743">
    <property type="entry name" value="FMO-like"/>
    <property type="match status" value="2"/>
</dbReference>
<keyword evidence="8" id="KW-1185">Reference proteome</keyword>
<keyword evidence="4" id="KW-0521">NADP</keyword>
<dbReference type="InterPro" id="IPR036188">
    <property type="entry name" value="FAD/NAD-bd_sf"/>
</dbReference>
<evidence type="ECO:0000256" key="5">
    <source>
        <dbReference type="ARBA" id="ARBA00023002"/>
    </source>
</evidence>
<dbReference type="FunFam" id="3.50.50.60:FF:000199">
    <property type="entry name" value="Flavin-containing monooxygenase"/>
    <property type="match status" value="1"/>
</dbReference>
<keyword evidence="6" id="KW-0503">Monooxygenase</keyword>
<keyword evidence="3 6" id="KW-0274">FAD</keyword>
<evidence type="ECO:0000256" key="2">
    <source>
        <dbReference type="ARBA" id="ARBA00022630"/>
    </source>
</evidence>
<evidence type="ECO:0000313" key="8">
    <source>
        <dbReference type="Proteomes" id="UP001419268"/>
    </source>
</evidence>
<keyword evidence="5 6" id="KW-0560">Oxidoreductase</keyword>
<dbReference type="AlphaFoldDB" id="A0AAP0KB77"/>
<gene>
    <name evidence="7" type="ORF">Scep_008019</name>
</gene>
<dbReference type="PIRSF" id="PIRSF000332">
    <property type="entry name" value="FMO"/>
    <property type="match status" value="1"/>
</dbReference>
<evidence type="ECO:0000256" key="3">
    <source>
        <dbReference type="ARBA" id="ARBA00022827"/>
    </source>
</evidence>
<evidence type="ECO:0000256" key="4">
    <source>
        <dbReference type="ARBA" id="ARBA00022857"/>
    </source>
</evidence>
<keyword evidence="2 6" id="KW-0285">Flavoprotein</keyword>
<evidence type="ECO:0000256" key="1">
    <source>
        <dbReference type="ARBA" id="ARBA00009183"/>
    </source>
</evidence>
<dbReference type="EMBL" id="JBBNAG010000003">
    <property type="protein sequence ID" value="KAK9149262.1"/>
    <property type="molecule type" value="Genomic_DNA"/>
</dbReference>
<dbReference type="InterPro" id="IPR050346">
    <property type="entry name" value="FMO-like"/>
</dbReference>
<protein>
    <recommendedName>
        <fullName evidence="6">Flavin-containing monooxygenase</fullName>
        <ecNumber evidence="6">1.-.-.-</ecNumber>
    </recommendedName>
</protein>
<name>A0AAP0KB77_9MAGN</name>
<dbReference type="GO" id="GO:0004499">
    <property type="term" value="F:N,N-dimethylaniline monooxygenase activity"/>
    <property type="evidence" value="ECO:0007669"/>
    <property type="project" value="InterPro"/>
</dbReference>
<dbReference type="EC" id="1.-.-.-" evidence="6"/>
<sequence>MVIIGEKNFQSISKVGIIGGGVSGIAAAKQLSRYQPVVFEATDYIGGVWKHCSYNSTKLQTPRCDYEFSDFPWPQRDNSSFPSHVEILDYLNAYAGHFDVLKYVRFNSKVVEVRFIDRDQEISTIDAHNHTLLSGKPMWEVAVRVNQDDTIQWYAFEFLVMCAGKYGDIPKLPVLPKQKGPEIFNGMVLHSLDYAKLDKESASQLLKGKKVVIIGYKKSAIDLAVECAEANQEIWTEADHPFEEDYASCQMAILPDNFFEEADKGRILFKRVSKWWFWSGGVQLEDNTKLDADVVLLATGYDGKKKLKALLPEPFFDILQDSSGIIPLYRGTIHPLIPWVAFVGYVESVSNLHSAELRCKWLSRLLDNQFKLPSVQKMLEYTTKEMEVMKRTTKFYKRNCISTYIINHNDEICEDMGWRPWRKTNWFSEVFGPYSNQDYQEHK</sequence>
<dbReference type="SUPFAM" id="SSF51905">
    <property type="entry name" value="FAD/NAD(P)-binding domain"/>
    <property type="match status" value="2"/>
</dbReference>
<accession>A0AAP0KB77</accession>
<organism evidence="7 8">
    <name type="scientific">Stephania cephalantha</name>
    <dbReference type="NCBI Taxonomy" id="152367"/>
    <lineage>
        <taxon>Eukaryota</taxon>
        <taxon>Viridiplantae</taxon>
        <taxon>Streptophyta</taxon>
        <taxon>Embryophyta</taxon>
        <taxon>Tracheophyta</taxon>
        <taxon>Spermatophyta</taxon>
        <taxon>Magnoliopsida</taxon>
        <taxon>Ranunculales</taxon>
        <taxon>Menispermaceae</taxon>
        <taxon>Menispermoideae</taxon>
        <taxon>Cissampelideae</taxon>
        <taxon>Stephania</taxon>
    </lineage>
</organism>
<evidence type="ECO:0000313" key="7">
    <source>
        <dbReference type="EMBL" id="KAK9149262.1"/>
    </source>
</evidence>
<evidence type="ECO:0000256" key="6">
    <source>
        <dbReference type="RuleBase" id="RU361177"/>
    </source>
</evidence>
<reference evidence="7 8" key="1">
    <citation type="submission" date="2024-01" db="EMBL/GenBank/DDBJ databases">
        <title>Genome assemblies of Stephania.</title>
        <authorList>
            <person name="Yang L."/>
        </authorList>
    </citation>
    <scope>NUCLEOTIDE SEQUENCE [LARGE SCALE GENOMIC DNA]</scope>
    <source>
        <strain evidence="7">JXDWG</strain>
        <tissue evidence="7">Leaf</tissue>
    </source>
</reference>
<comment type="caution">
    <text evidence="7">The sequence shown here is derived from an EMBL/GenBank/DDBJ whole genome shotgun (WGS) entry which is preliminary data.</text>
</comment>
<dbReference type="GO" id="GO:0050660">
    <property type="term" value="F:flavin adenine dinucleotide binding"/>
    <property type="evidence" value="ECO:0007669"/>
    <property type="project" value="InterPro"/>
</dbReference>
<comment type="similarity">
    <text evidence="1 6">Belongs to the FMO family.</text>
</comment>
<proteinExistence type="inferred from homology"/>
<dbReference type="InterPro" id="IPR000960">
    <property type="entry name" value="Flavin_mOase"/>
</dbReference>
<dbReference type="InterPro" id="IPR020946">
    <property type="entry name" value="Flavin_mOase-like"/>
</dbReference>
<dbReference type="Proteomes" id="UP001419268">
    <property type="component" value="Unassembled WGS sequence"/>
</dbReference>
<dbReference type="GO" id="GO:0050661">
    <property type="term" value="F:NADP binding"/>
    <property type="evidence" value="ECO:0007669"/>
    <property type="project" value="InterPro"/>
</dbReference>
<comment type="cofactor">
    <cofactor evidence="6">
        <name>FAD</name>
        <dbReference type="ChEBI" id="CHEBI:57692"/>
    </cofactor>
</comment>